<reference evidence="1" key="1">
    <citation type="submission" date="2013-03" db="EMBL/GenBank/DDBJ databases">
        <title>Immune-Related transcriptome of Coptotermes formosanus Shiraki workers: the defense mechanism.</title>
        <authorList>
            <person name="Hussain A."/>
            <person name="Li Y.F."/>
            <person name="Wen S.Y."/>
        </authorList>
    </citation>
    <scope>NUCLEOTIDE SEQUENCE</scope>
</reference>
<name>R4UN76_COPFO</name>
<sequence>MKDSAMDLIIGLKRNLKVKSSSHTHAFRSKMKCPNRNGTINYMHHNSRYAIAAKAVAFSSGNFAKQDKGPLSFPLNDRKIITNHGDTLKRLRSGMTLVK</sequence>
<dbReference type="AlphaFoldDB" id="R4UN76"/>
<protein>
    <submittedName>
        <fullName evidence="1">Uncharacterized protein</fullName>
    </submittedName>
</protein>
<evidence type="ECO:0000313" key="1">
    <source>
        <dbReference type="EMBL" id="AGM32600.1"/>
    </source>
</evidence>
<organism evidence="1">
    <name type="scientific">Coptotermes formosanus</name>
    <name type="common">Formosan subterranean termite</name>
    <dbReference type="NCBI Taxonomy" id="36987"/>
    <lineage>
        <taxon>Eukaryota</taxon>
        <taxon>Metazoa</taxon>
        <taxon>Ecdysozoa</taxon>
        <taxon>Arthropoda</taxon>
        <taxon>Hexapoda</taxon>
        <taxon>Insecta</taxon>
        <taxon>Pterygota</taxon>
        <taxon>Neoptera</taxon>
        <taxon>Polyneoptera</taxon>
        <taxon>Dictyoptera</taxon>
        <taxon>Blattodea</taxon>
        <taxon>Blattoidea</taxon>
        <taxon>Termitoidae</taxon>
        <taxon>Rhinotermitidae</taxon>
        <taxon>Coptotermes</taxon>
    </lineage>
</organism>
<proteinExistence type="evidence at transcript level"/>
<accession>R4UN76</accession>
<dbReference type="EMBL" id="KC740776">
    <property type="protein sequence ID" value="AGM32600.1"/>
    <property type="molecule type" value="mRNA"/>
</dbReference>